<dbReference type="PANTHER" id="PTHR45639:SF32">
    <property type="entry name" value="HEAT SHOCK PROTEIN PDR13"/>
    <property type="match status" value="1"/>
</dbReference>
<evidence type="ECO:0000256" key="2">
    <source>
        <dbReference type="ARBA" id="ARBA00022741"/>
    </source>
</evidence>
<evidence type="ECO:0000256" key="1">
    <source>
        <dbReference type="ARBA" id="ARBA00007381"/>
    </source>
</evidence>
<proteinExistence type="evidence at transcript level"/>
<dbReference type="InterPro" id="IPR043129">
    <property type="entry name" value="ATPase_NBD"/>
</dbReference>
<protein>
    <submittedName>
        <fullName evidence="4">Putative heat shock protein</fullName>
    </submittedName>
</protein>
<dbReference type="PRINTS" id="PR00301">
    <property type="entry name" value="HEATSHOCK70"/>
</dbReference>
<dbReference type="Pfam" id="PF00012">
    <property type="entry name" value="HSP70"/>
    <property type="match status" value="1"/>
</dbReference>
<keyword evidence="4" id="KW-0346">Stress response</keyword>
<dbReference type="GO" id="GO:0005634">
    <property type="term" value="C:nucleus"/>
    <property type="evidence" value="ECO:0007669"/>
    <property type="project" value="TreeGrafter"/>
</dbReference>
<accession>U5ESP3</accession>
<dbReference type="Gene3D" id="3.90.640.10">
    <property type="entry name" value="Actin, Chain A, domain 4"/>
    <property type="match status" value="1"/>
</dbReference>
<keyword evidence="2" id="KW-0547">Nucleotide-binding</keyword>
<keyword evidence="3" id="KW-0067">ATP-binding</keyword>
<dbReference type="SUPFAM" id="SSF53067">
    <property type="entry name" value="Actin-like ATPase domain"/>
    <property type="match status" value="2"/>
</dbReference>
<dbReference type="FunFam" id="3.90.640.10:FF:000010">
    <property type="entry name" value="heat shock 70 kDa protein 14"/>
    <property type="match status" value="1"/>
</dbReference>
<dbReference type="InterPro" id="IPR013126">
    <property type="entry name" value="Hsp_70_fam"/>
</dbReference>
<name>U5ESP3_9DIPT</name>
<reference evidence="4" key="1">
    <citation type="journal article" date="2014" name="Insect Biochem. Mol. Biol.">
        <title>An insight into the sialome of the frog biting fly, Corethrella appendiculata.</title>
        <authorList>
            <person name="Ribeiro J.M.C."/>
            <person name="Chagas A.C."/>
            <person name="Pham V.M."/>
            <person name="Lounibos L.P."/>
            <person name="Calvo E."/>
        </authorList>
    </citation>
    <scope>NUCLEOTIDE SEQUENCE</scope>
    <source>
        <tissue evidence="4">Salivary glands</tissue>
    </source>
</reference>
<dbReference type="AlphaFoldDB" id="U5ESP3"/>
<sequence length="482" mass="54271">MSTVFGIHLGNSNACLAFNKDGKVDVIANNAGNRCTPSFIAALSSEEIVTGLSAKHQTIRNSNLTVINNKVFLDSDLQNEQLEEAIKKLTCPIIESPFQYKLEREEEFSTCLTPVQVASHLFAELSSIALQNQQSNDSKLKCVLSVPLHFSKTSRKNLAEAAQDGGFEVLQIISEPAAAILAYDLDSNEREQNVLVYRLGGISCDATLCSIKHGMIEVTDTIHSKNIGGNLITEQLAEYVAEEFYRKIKLDPRESRRTMLKLQMHSENVKHVLSSMQTAHCFIESLMDGVDWSQNLSRARFENLIQTNLVQYRQVIDELINRNKDFEINQIVVCGGGMKIPKIQQMLSGMFPKANVLTHIIPDEVIALGCAKQAGILTKQWDHEYEHLSMGVEFLQTDIYAKDKNEKEILLFERGVPISTEKRFKVETQSNEEELELDLFEKQDSEFVHLDKVSFELAADRKLNEIELIAKLTLNGISLDLY</sequence>
<comment type="similarity">
    <text evidence="1">Belongs to the heat shock protein 70 family.</text>
</comment>
<dbReference type="Gene3D" id="3.30.420.40">
    <property type="match status" value="2"/>
</dbReference>
<dbReference type="GO" id="GO:0005829">
    <property type="term" value="C:cytosol"/>
    <property type="evidence" value="ECO:0007669"/>
    <property type="project" value="TreeGrafter"/>
</dbReference>
<dbReference type="GO" id="GO:0140662">
    <property type="term" value="F:ATP-dependent protein folding chaperone"/>
    <property type="evidence" value="ECO:0007669"/>
    <property type="project" value="InterPro"/>
</dbReference>
<dbReference type="EMBL" id="GANO01003174">
    <property type="protein sequence ID" value="JAB56697.1"/>
    <property type="molecule type" value="mRNA"/>
</dbReference>
<evidence type="ECO:0000256" key="3">
    <source>
        <dbReference type="ARBA" id="ARBA00022840"/>
    </source>
</evidence>
<dbReference type="GO" id="GO:0005524">
    <property type="term" value="F:ATP binding"/>
    <property type="evidence" value="ECO:0007669"/>
    <property type="project" value="UniProtKB-KW"/>
</dbReference>
<evidence type="ECO:0000313" key="4">
    <source>
        <dbReference type="EMBL" id="JAB56697.1"/>
    </source>
</evidence>
<dbReference type="PANTHER" id="PTHR45639">
    <property type="entry name" value="HSC70CB, ISOFORM G-RELATED"/>
    <property type="match status" value="1"/>
</dbReference>
<organism evidence="4">
    <name type="scientific">Corethrella appendiculata</name>
    <dbReference type="NCBI Taxonomy" id="1370023"/>
    <lineage>
        <taxon>Eukaryota</taxon>
        <taxon>Metazoa</taxon>
        <taxon>Ecdysozoa</taxon>
        <taxon>Arthropoda</taxon>
        <taxon>Hexapoda</taxon>
        <taxon>Insecta</taxon>
        <taxon>Pterygota</taxon>
        <taxon>Neoptera</taxon>
        <taxon>Endopterygota</taxon>
        <taxon>Diptera</taxon>
        <taxon>Nematocera</taxon>
        <taxon>Culicoidea</taxon>
        <taxon>Chaoboridae</taxon>
        <taxon>Corethrella</taxon>
    </lineage>
</organism>